<proteinExistence type="predicted"/>
<evidence type="ECO:0000313" key="2">
    <source>
        <dbReference type="EMBL" id="KKM95283.1"/>
    </source>
</evidence>
<feature type="region of interest" description="Disordered" evidence="1">
    <location>
        <begin position="408"/>
        <end position="428"/>
    </location>
</feature>
<gene>
    <name evidence="2" type="ORF">LCGC14_1189800</name>
</gene>
<protein>
    <recommendedName>
        <fullName evidence="3">Portal protein</fullName>
    </recommendedName>
</protein>
<dbReference type="AlphaFoldDB" id="A0A0F9LPN8"/>
<sequence length="563" mass="63278">MAKKTPDEWIEEIDAALLYREIFGREAAWNKIEMNYLNDPQGDTAVGPNLVYAMGDALVSSLMVPDPEFVIKATKRIGLDRAPILESLDNYLVTKLRFKKYTDIAVLRGYLYGNMLMKIGYDSEFGWAPYYDIGQGNNLMGMTFTQFNKKGNRIETPDTQPGWPWMRPVLGHNFVVPWGTIYLEDAPWAAHRIFRHIDHVKADPKYRNKTRLEGSMSMEDFMESHLTPGSKQQKVKLRGIAKYHKKPEFVEMWEIRDRMTGEILVVVRDYDRYIRQAPDAIQMACGMPFVGATLNQHPRSFWTTPPAYYLGQIQRTQFDISLQAEKQRRLAVLKFLYRKNALTKDALSRLLSSDVGGAEGVDTSFNLKDVIIPIQTSINWDSVASSESNRKEAREAIGMSSNQVGEFAKGRKTAAETDEVASGSGRRESRRGQAVTSFYVDCITKVNQLIFAFWTVPREVMHDEGFENITGADLAGEYLYEASLSTKRNVSRAQRKVEALMLTAQLAQLPGINSKALYQHLADASADPAFERILAPVTSGGGQRSSAALPTSPQQQLPAGGQG</sequence>
<evidence type="ECO:0008006" key="3">
    <source>
        <dbReference type="Google" id="ProtNLM"/>
    </source>
</evidence>
<comment type="caution">
    <text evidence="2">The sequence shown here is derived from an EMBL/GenBank/DDBJ whole genome shotgun (WGS) entry which is preliminary data.</text>
</comment>
<reference evidence="2" key="1">
    <citation type="journal article" date="2015" name="Nature">
        <title>Complex archaea that bridge the gap between prokaryotes and eukaryotes.</title>
        <authorList>
            <person name="Spang A."/>
            <person name="Saw J.H."/>
            <person name="Jorgensen S.L."/>
            <person name="Zaremba-Niedzwiedzka K."/>
            <person name="Martijn J."/>
            <person name="Lind A.E."/>
            <person name="van Eijk R."/>
            <person name="Schleper C."/>
            <person name="Guy L."/>
            <person name="Ettema T.J."/>
        </authorList>
    </citation>
    <scope>NUCLEOTIDE SEQUENCE</scope>
</reference>
<evidence type="ECO:0000256" key="1">
    <source>
        <dbReference type="SAM" id="MobiDB-lite"/>
    </source>
</evidence>
<accession>A0A0F9LPN8</accession>
<feature type="compositionally biased region" description="Polar residues" evidence="1">
    <location>
        <begin position="544"/>
        <end position="557"/>
    </location>
</feature>
<dbReference type="EMBL" id="LAZR01006027">
    <property type="protein sequence ID" value="KKM95283.1"/>
    <property type="molecule type" value="Genomic_DNA"/>
</dbReference>
<name>A0A0F9LPN8_9ZZZZ</name>
<feature type="region of interest" description="Disordered" evidence="1">
    <location>
        <begin position="538"/>
        <end position="563"/>
    </location>
</feature>
<organism evidence="2">
    <name type="scientific">marine sediment metagenome</name>
    <dbReference type="NCBI Taxonomy" id="412755"/>
    <lineage>
        <taxon>unclassified sequences</taxon>
        <taxon>metagenomes</taxon>
        <taxon>ecological metagenomes</taxon>
    </lineage>
</organism>